<proteinExistence type="predicted"/>
<evidence type="ECO:0000256" key="4">
    <source>
        <dbReference type="ARBA" id="ARBA00023239"/>
    </source>
</evidence>
<dbReference type="SUPFAM" id="SSF48576">
    <property type="entry name" value="Terpenoid synthases"/>
    <property type="match status" value="1"/>
</dbReference>
<keyword evidence="3" id="KW-0460">Magnesium</keyword>
<dbReference type="GO" id="GO:0000287">
    <property type="term" value="F:magnesium ion binding"/>
    <property type="evidence" value="ECO:0007669"/>
    <property type="project" value="InterPro"/>
</dbReference>
<dbReference type="Proteomes" id="UP001314170">
    <property type="component" value="Unassembled WGS sequence"/>
</dbReference>
<evidence type="ECO:0000256" key="3">
    <source>
        <dbReference type="ARBA" id="ARBA00022842"/>
    </source>
</evidence>
<dbReference type="InterPro" id="IPR008949">
    <property type="entry name" value="Isoprenoid_synthase_dom_sf"/>
</dbReference>
<dbReference type="Gene3D" id="1.10.600.10">
    <property type="entry name" value="Farnesyl Diphosphate Synthase"/>
    <property type="match status" value="1"/>
</dbReference>
<protein>
    <recommendedName>
        <fullName evidence="9">(+)-delta-cadinene synthase</fullName>
    </recommendedName>
</protein>
<reference evidence="7 8" key="1">
    <citation type="submission" date="2024-01" db="EMBL/GenBank/DDBJ databases">
        <authorList>
            <person name="Waweru B."/>
        </authorList>
    </citation>
    <scope>NUCLEOTIDE SEQUENCE [LARGE SCALE GENOMIC DNA]</scope>
</reference>
<dbReference type="PANTHER" id="PTHR31225">
    <property type="entry name" value="OS04G0344100 PROTEIN-RELATED"/>
    <property type="match status" value="1"/>
</dbReference>
<dbReference type="Pfam" id="PF03936">
    <property type="entry name" value="Terpene_synth_C"/>
    <property type="match status" value="1"/>
</dbReference>
<accession>A0AAV1SFU6</accession>
<dbReference type="InterPro" id="IPR034741">
    <property type="entry name" value="Terpene_cyclase-like_1_C"/>
</dbReference>
<dbReference type="CDD" id="cd00684">
    <property type="entry name" value="Terpene_cyclase_plant_C1"/>
    <property type="match status" value="1"/>
</dbReference>
<comment type="caution">
    <text evidence="7">The sequence shown here is derived from an EMBL/GenBank/DDBJ whole genome shotgun (WGS) entry which is preliminary data.</text>
</comment>
<dbReference type="Gene3D" id="1.50.10.130">
    <property type="entry name" value="Terpene synthase, N-terminal domain"/>
    <property type="match status" value="1"/>
</dbReference>
<evidence type="ECO:0000256" key="1">
    <source>
        <dbReference type="ARBA" id="ARBA00001946"/>
    </source>
</evidence>
<dbReference type="InterPro" id="IPR050148">
    <property type="entry name" value="Terpene_synthase-like"/>
</dbReference>
<dbReference type="GO" id="GO:0016102">
    <property type="term" value="P:diterpenoid biosynthetic process"/>
    <property type="evidence" value="ECO:0007669"/>
    <property type="project" value="InterPro"/>
</dbReference>
<dbReference type="Pfam" id="PF01397">
    <property type="entry name" value="Terpene_synth"/>
    <property type="match status" value="1"/>
</dbReference>
<gene>
    <name evidence="7" type="ORF">DCAF_LOCUS22658</name>
</gene>
<name>A0AAV1SFU6_9ROSI</name>
<dbReference type="FunFam" id="1.50.10.130:FF:000001">
    <property type="entry name" value="Isoprene synthase, chloroplastic"/>
    <property type="match status" value="1"/>
</dbReference>
<dbReference type="InterPro" id="IPR008930">
    <property type="entry name" value="Terpenoid_cyclase/PrenylTrfase"/>
</dbReference>
<dbReference type="InterPro" id="IPR036965">
    <property type="entry name" value="Terpene_synth_N_sf"/>
</dbReference>
<evidence type="ECO:0000259" key="5">
    <source>
        <dbReference type="Pfam" id="PF01397"/>
    </source>
</evidence>
<dbReference type="InterPro" id="IPR001906">
    <property type="entry name" value="Terpene_synth_N"/>
</dbReference>
<dbReference type="AlphaFoldDB" id="A0AAV1SFU6"/>
<dbReference type="EMBL" id="CAWUPB010001178">
    <property type="protein sequence ID" value="CAK7349935.1"/>
    <property type="molecule type" value="Genomic_DNA"/>
</dbReference>
<evidence type="ECO:0000256" key="2">
    <source>
        <dbReference type="ARBA" id="ARBA00022723"/>
    </source>
</evidence>
<comment type="cofactor">
    <cofactor evidence="1">
        <name>Mg(2+)</name>
        <dbReference type="ChEBI" id="CHEBI:18420"/>
    </cofactor>
</comment>
<keyword evidence="2" id="KW-0479">Metal-binding</keyword>
<dbReference type="SUPFAM" id="SSF48239">
    <property type="entry name" value="Terpenoid cyclases/Protein prenyltransferases"/>
    <property type="match status" value="1"/>
</dbReference>
<dbReference type="InterPro" id="IPR044814">
    <property type="entry name" value="Terpene_cyclase_plant_C1"/>
</dbReference>
<dbReference type="InterPro" id="IPR005630">
    <property type="entry name" value="Terpene_synthase_metal-bd"/>
</dbReference>
<evidence type="ECO:0008006" key="9">
    <source>
        <dbReference type="Google" id="ProtNLM"/>
    </source>
</evidence>
<dbReference type="SFLD" id="SFLDS00005">
    <property type="entry name" value="Isoprenoid_Synthase_Type_I"/>
    <property type="match status" value="1"/>
</dbReference>
<evidence type="ECO:0000259" key="6">
    <source>
        <dbReference type="Pfam" id="PF03936"/>
    </source>
</evidence>
<dbReference type="GO" id="GO:0120251">
    <property type="term" value="P:hydrocarbon biosynthetic process"/>
    <property type="evidence" value="ECO:0007669"/>
    <property type="project" value="UniProtKB-ARBA"/>
</dbReference>
<dbReference type="GO" id="GO:0010333">
    <property type="term" value="F:terpene synthase activity"/>
    <property type="evidence" value="ECO:0007669"/>
    <property type="project" value="InterPro"/>
</dbReference>
<organism evidence="7 8">
    <name type="scientific">Dovyalis caffra</name>
    <dbReference type="NCBI Taxonomy" id="77055"/>
    <lineage>
        <taxon>Eukaryota</taxon>
        <taxon>Viridiplantae</taxon>
        <taxon>Streptophyta</taxon>
        <taxon>Embryophyta</taxon>
        <taxon>Tracheophyta</taxon>
        <taxon>Spermatophyta</taxon>
        <taxon>Magnoliopsida</taxon>
        <taxon>eudicotyledons</taxon>
        <taxon>Gunneridae</taxon>
        <taxon>Pentapetalae</taxon>
        <taxon>rosids</taxon>
        <taxon>fabids</taxon>
        <taxon>Malpighiales</taxon>
        <taxon>Salicaceae</taxon>
        <taxon>Flacourtieae</taxon>
        <taxon>Dovyalis</taxon>
    </lineage>
</organism>
<feature type="domain" description="Terpene synthase N-terminal" evidence="5">
    <location>
        <begin position="63"/>
        <end position="228"/>
    </location>
</feature>
<dbReference type="SFLD" id="SFLDG01019">
    <property type="entry name" value="Terpene_Cyclase_Like_1_C_Termi"/>
    <property type="match status" value="1"/>
</dbReference>
<dbReference type="PANTHER" id="PTHR31225:SF9">
    <property type="entry name" value="TERPENE SYNTHASE 10"/>
    <property type="match status" value="1"/>
</dbReference>
<evidence type="ECO:0000313" key="8">
    <source>
        <dbReference type="Proteomes" id="UP001314170"/>
    </source>
</evidence>
<keyword evidence="8" id="KW-1185">Reference proteome</keyword>
<keyword evidence="4" id="KW-0456">Lyase</keyword>
<feature type="domain" description="Terpene synthase metal-binding" evidence="6">
    <location>
        <begin position="293"/>
        <end position="463"/>
    </location>
</feature>
<sequence>MAATQLASSAILTFTKLPSTSSRTLLGFSSNAYSSCQVRCMVAATSNTDKAIVRRSANFQTPIWDFNFIQSLSSEYVGHSFTRQANKLKEDARLMLEEALNPLDQLDLIDTLQRLGIAYHFEEEISSITKNIYNDNHRDDTKMIKEDNLYANALEFRLLRQHGYNVPQEVFNSFKDDQGNFKACLCNDIKGMLYLYEASYLLVEGESILEEARDFAAKHLKKHGMLNKDQYLSILANHALELPLHWRMKRMEAKWFIDAYERRLDFKPILLDFAKLDYNMVQAKHQEDIKDASRWDINAIEPLPHFMKITFFALYNTANEMAYKILKEQKINVVPSLKKMWGDLCRAYLQEARWYHAGYKPTLKEYLGNAWMSISTPLVLGHAFFFITNPITEEASKCIMEYPDIIRYSSLIFRLANDLGTSSDEIARGDVPKSIQCYMHETGATEEEAREHMGYLINETWKKINRERFAEYPFSQTFMDIPINLGRSALFFYQYGDGYAIQDGETKDRLTSIFVQPIALVGQSFGN</sequence>
<evidence type="ECO:0000313" key="7">
    <source>
        <dbReference type="EMBL" id="CAK7349935.1"/>
    </source>
</evidence>